<dbReference type="EMBL" id="RAWB01000393">
    <property type="protein sequence ID" value="RKH51257.1"/>
    <property type="molecule type" value="Genomic_DNA"/>
</dbReference>
<evidence type="ECO:0000313" key="1">
    <source>
        <dbReference type="EMBL" id="RKH51257.1"/>
    </source>
</evidence>
<gene>
    <name evidence="1" type="ORF">D7V93_29495</name>
</gene>
<accession>A0A3A8P441</accession>
<dbReference type="Proteomes" id="UP000272888">
    <property type="component" value="Unassembled WGS sequence"/>
</dbReference>
<dbReference type="PROSITE" id="PS51257">
    <property type="entry name" value="PROKAR_LIPOPROTEIN"/>
    <property type="match status" value="1"/>
</dbReference>
<comment type="caution">
    <text evidence="1">The sequence shown here is derived from an EMBL/GenBank/DDBJ whole genome shotgun (WGS) entry which is preliminary data.</text>
</comment>
<proteinExistence type="predicted"/>
<evidence type="ECO:0000313" key="2">
    <source>
        <dbReference type="Proteomes" id="UP000272888"/>
    </source>
</evidence>
<keyword evidence="2" id="KW-1185">Reference proteome</keyword>
<protein>
    <submittedName>
        <fullName evidence="1">Uncharacterized protein</fullName>
    </submittedName>
</protein>
<organism evidence="1 2">
    <name type="scientific">Corallococcus llansteffanensis</name>
    <dbReference type="NCBI Taxonomy" id="2316731"/>
    <lineage>
        <taxon>Bacteria</taxon>
        <taxon>Pseudomonadati</taxon>
        <taxon>Myxococcota</taxon>
        <taxon>Myxococcia</taxon>
        <taxon>Myxococcales</taxon>
        <taxon>Cystobacterineae</taxon>
        <taxon>Myxococcaceae</taxon>
        <taxon>Corallococcus</taxon>
    </lineage>
</organism>
<dbReference type="RefSeq" id="WP_120646555.1">
    <property type="nucleotide sequence ID" value="NZ_RAWB01000393.1"/>
</dbReference>
<sequence length="126" mass="13175">MDLKRSAVVLGVSGLLMACGGSEPVGGAVEEAGPDEQGGTVTAMVYTDHAIVTCQSATMYGNYSTTSGPRDPIRVLGYGDKVGIRQDAGTASWAVILDYGPDDWGYLLRSCMTRCYGPNNPIAGCF</sequence>
<name>A0A3A8P441_9BACT</name>
<reference evidence="2" key="1">
    <citation type="submission" date="2018-09" db="EMBL/GenBank/DDBJ databases">
        <authorList>
            <person name="Livingstone P.G."/>
            <person name="Whitworth D.E."/>
        </authorList>
    </citation>
    <scope>NUCLEOTIDE SEQUENCE [LARGE SCALE GENOMIC DNA]</scope>
    <source>
        <strain evidence="2">CA051B</strain>
    </source>
</reference>
<dbReference type="AlphaFoldDB" id="A0A3A8P441"/>